<reference evidence="3" key="1">
    <citation type="submission" date="2020-12" db="EMBL/GenBank/DDBJ databases">
        <title>Methylobrevis albus sp. nov., isolated from fresh water lack sediment.</title>
        <authorList>
            <person name="Zou Q."/>
        </authorList>
    </citation>
    <scope>NUCLEOTIDE SEQUENCE</scope>
    <source>
        <strain evidence="3">L22</strain>
    </source>
</reference>
<sequence length="312" mass="31241">MIAMAAAIITNAVSMQTGSHPSPLFSDPRPVRDDRFPLAVDPATTESIRPSAAIAEQDRAIVAAVQAELRARGFYDGAVDGLSGPVTSAAIMRFEAAAGLPETGEPDDTLLAALRGTSRVAAAPPALQPVADEVVAPQASGAPIPRAKPRAAAEPVDPIAALVAAATPAPSEAPAPPPAPVASAPARVEPVAPPAPAPAPVQVPAAVAESGAAAPIRSVKVQPIRISAFEEGGEPAATAPTVTATADPRLARIQAALGDLGFGPVAADGVMNEATRAAIADFESYRGLPRTGSVNERVLAELVAIGGLSLNQ</sequence>
<dbReference type="InterPro" id="IPR036365">
    <property type="entry name" value="PGBD-like_sf"/>
</dbReference>
<evidence type="ECO:0000313" key="4">
    <source>
        <dbReference type="Proteomes" id="UP000631694"/>
    </source>
</evidence>
<organism evidence="3 4">
    <name type="scientific">Methylobrevis albus</name>
    <dbReference type="NCBI Taxonomy" id="2793297"/>
    <lineage>
        <taxon>Bacteria</taxon>
        <taxon>Pseudomonadati</taxon>
        <taxon>Pseudomonadota</taxon>
        <taxon>Alphaproteobacteria</taxon>
        <taxon>Hyphomicrobiales</taxon>
        <taxon>Pleomorphomonadaceae</taxon>
        <taxon>Methylobrevis</taxon>
    </lineage>
</organism>
<dbReference type="RefSeq" id="WP_197310261.1">
    <property type="nucleotide sequence ID" value="NZ_JADZLT010000041.1"/>
</dbReference>
<feature type="domain" description="Peptidoglycan binding-like" evidence="2">
    <location>
        <begin position="249"/>
        <end position="302"/>
    </location>
</feature>
<evidence type="ECO:0000259" key="2">
    <source>
        <dbReference type="Pfam" id="PF01471"/>
    </source>
</evidence>
<comment type="caution">
    <text evidence="3">The sequence shown here is derived from an EMBL/GenBank/DDBJ whole genome shotgun (WGS) entry which is preliminary data.</text>
</comment>
<feature type="compositionally biased region" description="Pro residues" evidence="1">
    <location>
        <begin position="171"/>
        <end position="180"/>
    </location>
</feature>
<evidence type="ECO:0000256" key="1">
    <source>
        <dbReference type="SAM" id="MobiDB-lite"/>
    </source>
</evidence>
<feature type="compositionally biased region" description="Low complexity" evidence="1">
    <location>
        <begin position="181"/>
        <end position="190"/>
    </location>
</feature>
<dbReference type="SUPFAM" id="SSF47090">
    <property type="entry name" value="PGBD-like"/>
    <property type="match status" value="2"/>
</dbReference>
<evidence type="ECO:0000313" key="3">
    <source>
        <dbReference type="EMBL" id="MBH0237162.1"/>
    </source>
</evidence>
<name>A0A931HZV8_9HYPH</name>
<accession>A0A931HZV8</accession>
<dbReference type="Proteomes" id="UP000631694">
    <property type="component" value="Unassembled WGS sequence"/>
</dbReference>
<feature type="compositionally biased region" description="Pro residues" evidence="1">
    <location>
        <begin position="191"/>
        <end position="200"/>
    </location>
</feature>
<dbReference type="Gene3D" id="1.10.101.10">
    <property type="entry name" value="PGBD-like superfamily/PGBD"/>
    <property type="match status" value="2"/>
</dbReference>
<dbReference type="AlphaFoldDB" id="A0A931HZV8"/>
<gene>
    <name evidence="3" type="ORF">I5731_04955</name>
</gene>
<proteinExistence type="predicted"/>
<dbReference type="InterPro" id="IPR036366">
    <property type="entry name" value="PGBDSf"/>
</dbReference>
<keyword evidence="4" id="KW-1185">Reference proteome</keyword>
<feature type="domain" description="Peptidoglycan binding-like" evidence="2">
    <location>
        <begin position="61"/>
        <end position="114"/>
    </location>
</feature>
<dbReference type="Pfam" id="PF01471">
    <property type="entry name" value="PG_binding_1"/>
    <property type="match status" value="2"/>
</dbReference>
<protein>
    <submittedName>
        <fullName evidence="3">Peptidoglycan-binding protein</fullName>
    </submittedName>
</protein>
<dbReference type="EMBL" id="JADZLT010000041">
    <property type="protein sequence ID" value="MBH0237162.1"/>
    <property type="molecule type" value="Genomic_DNA"/>
</dbReference>
<feature type="region of interest" description="Disordered" evidence="1">
    <location>
        <begin position="167"/>
        <end position="200"/>
    </location>
</feature>
<dbReference type="InterPro" id="IPR002477">
    <property type="entry name" value="Peptidoglycan-bd-like"/>
</dbReference>